<dbReference type="NCBIfam" id="NF005304">
    <property type="entry name" value="PRK06835.1"/>
    <property type="match status" value="1"/>
</dbReference>
<dbReference type="InterPro" id="IPR003593">
    <property type="entry name" value="AAA+_ATPase"/>
</dbReference>
<dbReference type="GO" id="GO:0005524">
    <property type="term" value="F:ATP binding"/>
    <property type="evidence" value="ECO:0007669"/>
    <property type="project" value="UniProtKB-KW"/>
</dbReference>
<reference evidence="2" key="2">
    <citation type="journal article" date="2021" name="PeerJ">
        <title>Extensive microbial diversity within the chicken gut microbiome revealed by metagenomics and culture.</title>
        <authorList>
            <person name="Gilroy R."/>
            <person name="Ravi A."/>
            <person name="Getino M."/>
            <person name="Pursley I."/>
            <person name="Horton D.L."/>
            <person name="Alikhan N.F."/>
            <person name="Baker D."/>
            <person name="Gharbi K."/>
            <person name="Hall N."/>
            <person name="Watson M."/>
            <person name="Adriaenssens E.M."/>
            <person name="Foster-Nyarko E."/>
            <person name="Jarju S."/>
            <person name="Secka A."/>
            <person name="Antonio M."/>
            <person name="Oren A."/>
            <person name="Chaudhuri R.R."/>
            <person name="La Ragione R."/>
            <person name="Hildebrand F."/>
            <person name="Pallen M.J."/>
        </authorList>
    </citation>
    <scope>NUCLEOTIDE SEQUENCE</scope>
    <source>
        <strain evidence="2">ChiBcec6-7307</strain>
    </source>
</reference>
<keyword evidence="2" id="KW-0067">ATP-binding</keyword>
<dbReference type="PRINTS" id="PR00051">
    <property type="entry name" value="DNAA"/>
</dbReference>
<protein>
    <submittedName>
        <fullName evidence="2">ATP-binding protein</fullName>
    </submittedName>
</protein>
<name>A0A9D1T8E0_9FIRM</name>
<dbReference type="InterPro" id="IPR020591">
    <property type="entry name" value="Chromosome_initiator_DnaA-like"/>
</dbReference>
<comment type="caution">
    <text evidence="2">The sequence shown here is derived from an EMBL/GenBank/DDBJ whole genome shotgun (WGS) entry which is preliminary data.</text>
</comment>
<dbReference type="InterPro" id="IPR027417">
    <property type="entry name" value="P-loop_NTPase"/>
</dbReference>
<dbReference type="Pfam" id="PF01695">
    <property type="entry name" value="IstB_IS21"/>
    <property type="match status" value="1"/>
</dbReference>
<feature type="domain" description="AAA+ ATPase" evidence="1">
    <location>
        <begin position="184"/>
        <end position="308"/>
    </location>
</feature>
<dbReference type="GO" id="GO:0006260">
    <property type="term" value="P:DNA replication"/>
    <property type="evidence" value="ECO:0007669"/>
    <property type="project" value="TreeGrafter"/>
</dbReference>
<organism evidence="2 3">
    <name type="scientific">Candidatus Merdiplasma excrementigallinarum</name>
    <dbReference type="NCBI Taxonomy" id="2840864"/>
    <lineage>
        <taxon>Bacteria</taxon>
        <taxon>Bacillati</taxon>
        <taxon>Bacillota</taxon>
        <taxon>Clostridia</taxon>
        <taxon>Lachnospirales</taxon>
        <taxon>Lachnospiraceae</taxon>
        <taxon>Lachnospiraceae incertae sedis</taxon>
        <taxon>Candidatus Merdiplasma</taxon>
    </lineage>
</organism>
<dbReference type="Gene3D" id="3.40.50.300">
    <property type="entry name" value="P-loop containing nucleotide triphosphate hydrolases"/>
    <property type="match status" value="1"/>
</dbReference>
<dbReference type="AlphaFoldDB" id="A0A9D1T8E0"/>
<accession>A0A9D1T8E0</accession>
<proteinExistence type="predicted"/>
<dbReference type="PANTHER" id="PTHR30050:SF4">
    <property type="entry name" value="ATP-BINDING PROTEIN RV3427C IN INSERTION SEQUENCE-RELATED"/>
    <property type="match status" value="1"/>
</dbReference>
<dbReference type="InterPro" id="IPR002611">
    <property type="entry name" value="IstB_ATP-bd"/>
</dbReference>
<dbReference type="CDD" id="cd00009">
    <property type="entry name" value="AAA"/>
    <property type="match status" value="1"/>
</dbReference>
<evidence type="ECO:0000313" key="2">
    <source>
        <dbReference type="EMBL" id="HIV23275.1"/>
    </source>
</evidence>
<sequence length="330" mass="38055">MGLNNSQYDAIMRQYSKRQLEAARLLEEHRRKAYGKIPQLSQIDSQVSSESLGYARLLLQEEGRQTDLSGLKKRLEELSRLRSRILTENGFPADYLEMQYACPDCRDTGYIDGKKCHCFRQAAIDLLYTQSGLRRILEEENFHTFSFDYYPEDLIHPATGLSARQMMQDTVAACLRFIDEFDTRFSNLFFYGGTGLGKTFLSHCIARELIERTHSVIYYSAFELFEQTARSTFGKDREAGETRDYIFDCDLLIIDDLGTELTNAFVSSQLFLILNERIQAEKSTIISTNLSLPAFSETYSERVFSRITSSFQIFQLFGNDIRLQKKLQGS</sequence>
<dbReference type="SUPFAM" id="SSF52540">
    <property type="entry name" value="P-loop containing nucleoside triphosphate hydrolases"/>
    <property type="match status" value="1"/>
</dbReference>
<keyword evidence="2" id="KW-0547">Nucleotide-binding</keyword>
<dbReference type="Proteomes" id="UP000886889">
    <property type="component" value="Unassembled WGS sequence"/>
</dbReference>
<evidence type="ECO:0000313" key="3">
    <source>
        <dbReference type="Proteomes" id="UP000886889"/>
    </source>
</evidence>
<dbReference type="EMBL" id="DVOS01000043">
    <property type="protein sequence ID" value="HIV23275.1"/>
    <property type="molecule type" value="Genomic_DNA"/>
</dbReference>
<dbReference type="SMART" id="SM00382">
    <property type="entry name" value="AAA"/>
    <property type="match status" value="1"/>
</dbReference>
<gene>
    <name evidence="2" type="ORF">IAC80_04980</name>
</gene>
<evidence type="ECO:0000259" key="1">
    <source>
        <dbReference type="SMART" id="SM00382"/>
    </source>
</evidence>
<reference evidence="2" key="1">
    <citation type="submission" date="2020-10" db="EMBL/GenBank/DDBJ databases">
        <authorList>
            <person name="Gilroy R."/>
        </authorList>
    </citation>
    <scope>NUCLEOTIDE SEQUENCE</scope>
    <source>
        <strain evidence="2">ChiBcec6-7307</strain>
    </source>
</reference>
<dbReference type="PANTHER" id="PTHR30050">
    <property type="entry name" value="CHROMOSOMAL REPLICATION INITIATOR PROTEIN DNAA"/>
    <property type="match status" value="1"/>
</dbReference>